<reference evidence="2" key="2">
    <citation type="journal article" date="2024" name="Plant">
        <title>Genomic evolution and insights into agronomic trait innovations of Sesamum species.</title>
        <authorList>
            <person name="Miao H."/>
            <person name="Wang L."/>
            <person name="Qu L."/>
            <person name="Liu H."/>
            <person name="Sun Y."/>
            <person name="Le M."/>
            <person name="Wang Q."/>
            <person name="Wei S."/>
            <person name="Zheng Y."/>
            <person name="Lin W."/>
            <person name="Duan Y."/>
            <person name="Cao H."/>
            <person name="Xiong S."/>
            <person name="Wang X."/>
            <person name="Wei L."/>
            <person name="Li C."/>
            <person name="Ma Q."/>
            <person name="Ju M."/>
            <person name="Zhao R."/>
            <person name="Li G."/>
            <person name="Mu C."/>
            <person name="Tian Q."/>
            <person name="Mei H."/>
            <person name="Zhang T."/>
            <person name="Gao T."/>
            <person name="Zhang H."/>
        </authorList>
    </citation>
    <scope>NUCLEOTIDE SEQUENCE</scope>
    <source>
        <strain evidence="2">G02</strain>
    </source>
</reference>
<gene>
    <name evidence="2" type="ORF">Sradi_2082300</name>
</gene>
<accession>A0AAW2TIN4</accession>
<comment type="caution">
    <text evidence="2">The sequence shown here is derived from an EMBL/GenBank/DDBJ whole genome shotgun (WGS) entry which is preliminary data.</text>
</comment>
<reference evidence="2" key="1">
    <citation type="submission" date="2020-06" db="EMBL/GenBank/DDBJ databases">
        <authorList>
            <person name="Li T."/>
            <person name="Hu X."/>
            <person name="Zhang T."/>
            <person name="Song X."/>
            <person name="Zhang H."/>
            <person name="Dai N."/>
            <person name="Sheng W."/>
            <person name="Hou X."/>
            <person name="Wei L."/>
        </authorList>
    </citation>
    <scope>NUCLEOTIDE SEQUENCE</scope>
    <source>
        <strain evidence="2">G02</strain>
        <tissue evidence="2">Leaf</tissue>
    </source>
</reference>
<protein>
    <submittedName>
        <fullName evidence="2">Uncharacterized protein</fullName>
    </submittedName>
</protein>
<dbReference type="EMBL" id="JACGWJ010000008">
    <property type="protein sequence ID" value="KAL0404415.1"/>
    <property type="molecule type" value="Genomic_DNA"/>
</dbReference>
<evidence type="ECO:0000256" key="1">
    <source>
        <dbReference type="SAM" id="MobiDB-lite"/>
    </source>
</evidence>
<feature type="region of interest" description="Disordered" evidence="1">
    <location>
        <begin position="20"/>
        <end position="41"/>
    </location>
</feature>
<evidence type="ECO:0000313" key="2">
    <source>
        <dbReference type="EMBL" id="KAL0404415.1"/>
    </source>
</evidence>
<sequence>MSVGGLLTKEVVRLMRRVQPLYSGSKPPSDGGETAGERRLEKQQPRLFGVSDFVLQLTKMAEIGPVRLAAMRGIQWW</sequence>
<dbReference type="AlphaFoldDB" id="A0AAW2TIN4"/>
<proteinExistence type="predicted"/>
<organism evidence="2">
    <name type="scientific">Sesamum radiatum</name>
    <name type="common">Black benniseed</name>
    <dbReference type="NCBI Taxonomy" id="300843"/>
    <lineage>
        <taxon>Eukaryota</taxon>
        <taxon>Viridiplantae</taxon>
        <taxon>Streptophyta</taxon>
        <taxon>Embryophyta</taxon>
        <taxon>Tracheophyta</taxon>
        <taxon>Spermatophyta</taxon>
        <taxon>Magnoliopsida</taxon>
        <taxon>eudicotyledons</taxon>
        <taxon>Gunneridae</taxon>
        <taxon>Pentapetalae</taxon>
        <taxon>asterids</taxon>
        <taxon>lamiids</taxon>
        <taxon>Lamiales</taxon>
        <taxon>Pedaliaceae</taxon>
        <taxon>Sesamum</taxon>
    </lineage>
</organism>
<name>A0AAW2TIN4_SESRA</name>